<organism evidence="2 3">
    <name type="scientific">Bordetella flabilis</name>
    <dbReference type="NCBI Taxonomy" id="463014"/>
    <lineage>
        <taxon>Bacteria</taxon>
        <taxon>Pseudomonadati</taxon>
        <taxon>Pseudomonadota</taxon>
        <taxon>Betaproteobacteria</taxon>
        <taxon>Burkholderiales</taxon>
        <taxon>Alcaligenaceae</taxon>
        <taxon>Bordetella</taxon>
    </lineage>
</organism>
<evidence type="ECO:0000256" key="1">
    <source>
        <dbReference type="SAM" id="Phobius"/>
    </source>
</evidence>
<dbReference type="InterPro" id="IPR018706">
    <property type="entry name" value="DUF2214_membrane"/>
</dbReference>
<accession>A0A193GAM9</accession>
<protein>
    <recommendedName>
        <fullName evidence="4">DUF2214 domain-containing protein</fullName>
    </recommendedName>
</protein>
<evidence type="ECO:0000313" key="2">
    <source>
        <dbReference type="EMBL" id="ANN77052.1"/>
    </source>
</evidence>
<feature type="transmembrane region" description="Helical" evidence="1">
    <location>
        <begin position="125"/>
        <end position="145"/>
    </location>
</feature>
<dbReference type="STRING" id="463014.BAU07_07985"/>
<name>A0A193GAM9_9BORD</name>
<feature type="transmembrane region" description="Helical" evidence="1">
    <location>
        <begin position="85"/>
        <end position="104"/>
    </location>
</feature>
<dbReference type="OrthoDB" id="826511at2"/>
<dbReference type="KEGG" id="bfz:BAU07_07985"/>
<dbReference type="Proteomes" id="UP000091926">
    <property type="component" value="Chromosome"/>
</dbReference>
<dbReference type="RefSeq" id="WP_066655743.1">
    <property type="nucleotide sequence ID" value="NZ_CBCSCL010000028.1"/>
</dbReference>
<evidence type="ECO:0008006" key="4">
    <source>
        <dbReference type="Google" id="ProtNLM"/>
    </source>
</evidence>
<proteinExistence type="predicted"/>
<keyword evidence="1" id="KW-0472">Membrane</keyword>
<evidence type="ECO:0000313" key="3">
    <source>
        <dbReference type="Proteomes" id="UP000091926"/>
    </source>
</evidence>
<sequence length="150" mass="16816">MLTDALLAWLHYLAIFTLIVPLAAQAVLLRADMPAASVRRLARHDRLYLASALAVLATGLLRLFYGAKGVAFYLPNPWFHAKMGLFVLIALLSVRPTLAFLKWHRQARMLPGFVPTNTEISRIRRWVMVEVHLLGFLPLFAALMARGLGL</sequence>
<dbReference type="AlphaFoldDB" id="A0A193GAM9"/>
<feature type="transmembrane region" description="Helical" evidence="1">
    <location>
        <begin position="6"/>
        <end position="27"/>
    </location>
</feature>
<keyword evidence="1" id="KW-1133">Transmembrane helix</keyword>
<dbReference type="EMBL" id="CP016172">
    <property type="protein sequence ID" value="ANN77052.1"/>
    <property type="molecule type" value="Genomic_DNA"/>
</dbReference>
<feature type="transmembrane region" description="Helical" evidence="1">
    <location>
        <begin position="47"/>
        <end position="65"/>
    </location>
</feature>
<dbReference type="Pfam" id="PF09980">
    <property type="entry name" value="DUF2214"/>
    <property type="match status" value="1"/>
</dbReference>
<keyword evidence="1" id="KW-0812">Transmembrane</keyword>
<keyword evidence="3" id="KW-1185">Reference proteome</keyword>
<reference evidence="2 3" key="1">
    <citation type="submission" date="2016-06" db="EMBL/GenBank/DDBJ databases">
        <title>Complete genome sequences of Bordetella bronchialis and Bordetella flabilis.</title>
        <authorList>
            <person name="LiPuma J.J."/>
            <person name="Spilker T."/>
        </authorList>
    </citation>
    <scope>NUCLEOTIDE SEQUENCE [LARGE SCALE GENOMIC DNA]</scope>
    <source>
        <strain evidence="2 3">AU10664</strain>
    </source>
</reference>
<gene>
    <name evidence="2" type="ORF">BAU07_07985</name>
</gene>